<reference evidence="1" key="1">
    <citation type="submission" date="2023-09" db="EMBL/GenBank/DDBJ databases">
        <authorList>
            <consortium name="CW5 consortium"/>
            <person name="Lu C.-W."/>
        </authorList>
    </citation>
    <scope>NUCLEOTIDE SEQUENCE</scope>
    <source>
        <strain evidence="1">KPS</strain>
    </source>
</reference>
<accession>A0ABY9R4G8</accession>
<dbReference type="RefSeq" id="WP_309542252.1">
    <property type="nucleotide sequence ID" value="NZ_CP133659.1"/>
</dbReference>
<gene>
    <name evidence="1" type="ORF">KPS_000916</name>
</gene>
<evidence type="ECO:0000313" key="2">
    <source>
        <dbReference type="Proteomes" id="UP001180616"/>
    </source>
</evidence>
<organism evidence="1 2">
    <name type="scientific">Nitratidesulfovibrio liaohensis</name>
    <dbReference type="NCBI Taxonomy" id="2604158"/>
    <lineage>
        <taxon>Bacteria</taxon>
        <taxon>Pseudomonadati</taxon>
        <taxon>Thermodesulfobacteriota</taxon>
        <taxon>Desulfovibrionia</taxon>
        <taxon>Desulfovibrionales</taxon>
        <taxon>Desulfovibrionaceae</taxon>
        <taxon>Nitratidesulfovibrio</taxon>
    </lineage>
</organism>
<name>A0ABY9R4G8_9BACT</name>
<proteinExistence type="predicted"/>
<keyword evidence="2" id="KW-1185">Reference proteome</keyword>
<dbReference type="EMBL" id="CP133659">
    <property type="protein sequence ID" value="WMW66349.1"/>
    <property type="molecule type" value="Genomic_DNA"/>
</dbReference>
<dbReference type="Proteomes" id="UP001180616">
    <property type="component" value="Chromosome"/>
</dbReference>
<evidence type="ECO:0000313" key="1">
    <source>
        <dbReference type="EMBL" id="WMW66349.1"/>
    </source>
</evidence>
<sequence>MNETHKELLNAARVVDSQASDNPDIGIPVDPDVAAFMGAFKETALEGDEEDA</sequence>
<protein>
    <submittedName>
        <fullName evidence="1">Uncharacterized protein</fullName>
    </submittedName>
</protein>